<keyword evidence="4" id="KW-1185">Reference proteome</keyword>
<dbReference type="SMART" id="SM00943">
    <property type="entry name" value="Prim-Pol"/>
    <property type="match status" value="1"/>
</dbReference>
<dbReference type="Pfam" id="PF09250">
    <property type="entry name" value="Prim-Pol"/>
    <property type="match status" value="1"/>
</dbReference>
<dbReference type="Proteomes" id="UP001595844">
    <property type="component" value="Unassembled WGS sequence"/>
</dbReference>
<proteinExistence type="predicted"/>
<sequence length="575" mass="62951">MNKQVSSGAAAHLDFYLDRGCVVVPCLPGKKHVVKGAGDWTPERSVADRERLSRNAAVRNGTGGLLVVDIDAKHGGSLALMAEQFPGSTMTRTIQTVSPGPDGLGAQLIYSLPDGFRIRQSTLVRNDQGEPMIEVAAFAMLPGSRARGADKVQRYYEVVRNISPHPATPELLALVEARTVVEHSEPAQVNEDAADARARFDVLVARVAAAGSGQRNEVFTQCALPIVRLCDVLDEDPEEVLTSAYEQSGGTDDRWIASAIRSAVNGAAGGPLGRLELGGWAARRLAKIETWARFSPWVGQAGASDRRVLLALVAACVEQGNTETTLGKRRLALMAGISEEAVEDSLKRLTAQGRLETFKTDTWHTRRPVPPPDDNTHTFPPYVRGTITTTPDIDDLVRGLEPLHMVWSIPKTAKGLGVDGRHGHLYDLVCAGLTTAKALGDYVGSRPDSLNRPLARLVEVGLLVKTGREFAPADHARKLADKLAVELGGVEVCARRENKYLDDDLKWVEVQRRQREPTQQPIEAQESIVDLLESSYEQELSDQEKAEILQELAEEAEEDRRRWEDEQELMRQLGI</sequence>
<accession>A0ABV8VC02</accession>
<name>A0ABV8VC02_9NOCA</name>
<protein>
    <submittedName>
        <fullName evidence="3">Bifunctional DNA primase/polymerase</fullName>
    </submittedName>
</protein>
<evidence type="ECO:0000313" key="3">
    <source>
        <dbReference type="EMBL" id="MFC4372994.1"/>
    </source>
</evidence>
<evidence type="ECO:0000259" key="2">
    <source>
        <dbReference type="SMART" id="SM00943"/>
    </source>
</evidence>
<organism evidence="3 4">
    <name type="scientific">Nocardia halotolerans</name>
    <dbReference type="NCBI Taxonomy" id="1755878"/>
    <lineage>
        <taxon>Bacteria</taxon>
        <taxon>Bacillati</taxon>
        <taxon>Actinomycetota</taxon>
        <taxon>Actinomycetes</taxon>
        <taxon>Mycobacteriales</taxon>
        <taxon>Nocardiaceae</taxon>
        <taxon>Nocardia</taxon>
    </lineage>
</organism>
<comment type="caution">
    <text evidence="3">The sequence shown here is derived from an EMBL/GenBank/DDBJ whole genome shotgun (WGS) entry which is preliminary data.</text>
</comment>
<feature type="domain" description="DNA primase/polymerase bifunctional N-terminal" evidence="2">
    <location>
        <begin position="13"/>
        <end position="172"/>
    </location>
</feature>
<evidence type="ECO:0000313" key="4">
    <source>
        <dbReference type="Proteomes" id="UP001595844"/>
    </source>
</evidence>
<dbReference type="RefSeq" id="WP_378555517.1">
    <property type="nucleotide sequence ID" value="NZ_JBHSDL010000003.1"/>
</dbReference>
<dbReference type="InterPro" id="IPR015330">
    <property type="entry name" value="DNA_primase/pol_bifunc_N"/>
</dbReference>
<reference evidence="4" key="1">
    <citation type="journal article" date="2019" name="Int. J. Syst. Evol. Microbiol.">
        <title>The Global Catalogue of Microorganisms (GCM) 10K type strain sequencing project: providing services to taxonomists for standard genome sequencing and annotation.</title>
        <authorList>
            <consortium name="The Broad Institute Genomics Platform"/>
            <consortium name="The Broad Institute Genome Sequencing Center for Infectious Disease"/>
            <person name="Wu L."/>
            <person name="Ma J."/>
        </authorList>
    </citation>
    <scope>NUCLEOTIDE SEQUENCE [LARGE SCALE GENOMIC DNA]</scope>
    <source>
        <strain evidence="4">IBRC-M 10490</strain>
    </source>
</reference>
<gene>
    <name evidence="3" type="ORF">ACFO5K_02670</name>
</gene>
<evidence type="ECO:0000256" key="1">
    <source>
        <dbReference type="SAM" id="Coils"/>
    </source>
</evidence>
<dbReference type="EMBL" id="JBHSDL010000003">
    <property type="protein sequence ID" value="MFC4372994.1"/>
    <property type="molecule type" value="Genomic_DNA"/>
</dbReference>
<keyword evidence="1" id="KW-0175">Coiled coil</keyword>
<dbReference type="SUPFAM" id="SSF56747">
    <property type="entry name" value="Prim-pol domain"/>
    <property type="match status" value="1"/>
</dbReference>
<feature type="coiled-coil region" evidence="1">
    <location>
        <begin position="546"/>
        <end position="573"/>
    </location>
</feature>